<evidence type="ECO:0000256" key="14">
    <source>
        <dbReference type="ARBA" id="ARBA00023268"/>
    </source>
</evidence>
<evidence type="ECO:0000313" key="18">
    <source>
        <dbReference type="Proteomes" id="UP000675664"/>
    </source>
</evidence>
<keyword evidence="14 15" id="KW-0511">Multifunctional enzyme</keyword>
<dbReference type="InterPro" id="IPR008179">
    <property type="entry name" value="HisE"/>
</dbReference>
<dbReference type="GO" id="GO:0000105">
    <property type="term" value="P:L-histidine biosynthetic process"/>
    <property type="evidence" value="ECO:0007669"/>
    <property type="project" value="UniProtKB-UniRule"/>
</dbReference>
<dbReference type="Gene3D" id="1.10.287.1080">
    <property type="entry name" value="MazG-like"/>
    <property type="match status" value="1"/>
</dbReference>
<dbReference type="NCBIfam" id="NF000768">
    <property type="entry name" value="PRK00051.1"/>
    <property type="match status" value="1"/>
</dbReference>
<comment type="pathway">
    <text evidence="5 15">Amino-acid biosynthesis; L-histidine biosynthesis; L-histidine from 5-phospho-alpha-D-ribose 1-diphosphate: step 2/9.</text>
</comment>
<dbReference type="Pfam" id="PF01503">
    <property type="entry name" value="PRA-PH"/>
    <property type="match status" value="1"/>
</dbReference>
<dbReference type="AlphaFoldDB" id="A0A8J7W283"/>
<comment type="subcellular location">
    <subcellularLocation>
        <location evidence="3 15">Cytoplasm</location>
    </subcellularLocation>
</comment>
<proteinExistence type="inferred from homology"/>
<dbReference type="GO" id="GO:0005524">
    <property type="term" value="F:ATP binding"/>
    <property type="evidence" value="ECO:0007669"/>
    <property type="project" value="UniProtKB-KW"/>
</dbReference>
<dbReference type="SUPFAM" id="SSF141734">
    <property type="entry name" value="HisI-like"/>
    <property type="match status" value="1"/>
</dbReference>
<dbReference type="Proteomes" id="UP000675664">
    <property type="component" value="Unassembled WGS sequence"/>
</dbReference>
<dbReference type="Pfam" id="PF01502">
    <property type="entry name" value="PRA-CH"/>
    <property type="match status" value="1"/>
</dbReference>
<reference evidence="17" key="2">
    <citation type="submission" date="2021-04" db="EMBL/GenBank/DDBJ databases">
        <authorList>
            <person name="Liu J."/>
        </authorList>
    </citation>
    <scope>NUCLEOTIDE SEQUENCE</scope>
    <source>
        <strain evidence="17">BAD-6</strain>
    </source>
</reference>
<dbReference type="CDD" id="cd11534">
    <property type="entry name" value="NTP-PPase_HisIE_like"/>
    <property type="match status" value="1"/>
</dbReference>
<dbReference type="PANTHER" id="PTHR42945:SF9">
    <property type="entry name" value="HISTIDINE BIOSYNTHESIS BIFUNCTIONAL PROTEIN HISIE"/>
    <property type="match status" value="1"/>
</dbReference>
<comment type="similarity">
    <text evidence="7 15">In the N-terminal section; belongs to the PRA-CH family.</text>
</comment>
<dbReference type="HAMAP" id="MF_01019">
    <property type="entry name" value="HisIE"/>
    <property type="match status" value="1"/>
</dbReference>
<dbReference type="InterPro" id="IPR002496">
    <property type="entry name" value="PRib_AMP_CycHydrolase_dom"/>
</dbReference>
<organism evidence="17 18">
    <name type="scientific">Sinanaerobacter chloroacetimidivorans</name>
    <dbReference type="NCBI Taxonomy" id="2818044"/>
    <lineage>
        <taxon>Bacteria</taxon>
        <taxon>Bacillati</taxon>
        <taxon>Bacillota</taxon>
        <taxon>Clostridia</taxon>
        <taxon>Peptostreptococcales</taxon>
        <taxon>Anaerovoracaceae</taxon>
        <taxon>Sinanaerobacter</taxon>
    </lineage>
</organism>
<dbReference type="RefSeq" id="WP_227019222.1">
    <property type="nucleotide sequence ID" value="NZ_JAGSND010000010.1"/>
</dbReference>
<gene>
    <name evidence="15" type="primary">hisI</name>
    <name evidence="15" type="synonym">hisIE</name>
    <name evidence="17" type="ORF">KCX82_14460</name>
</gene>
<dbReference type="Gene3D" id="3.10.20.810">
    <property type="entry name" value="Phosphoribosyl-AMP cyclohydrolase"/>
    <property type="match status" value="1"/>
</dbReference>
<keyword evidence="13 15" id="KW-0368">Histidine biosynthesis</keyword>
<evidence type="ECO:0000256" key="15">
    <source>
        <dbReference type="HAMAP-Rule" id="MF_01019"/>
    </source>
</evidence>
<evidence type="ECO:0000256" key="13">
    <source>
        <dbReference type="ARBA" id="ARBA00023102"/>
    </source>
</evidence>
<evidence type="ECO:0000259" key="16">
    <source>
        <dbReference type="Pfam" id="PF01502"/>
    </source>
</evidence>
<dbReference type="HAMAP" id="MF_01020">
    <property type="entry name" value="HisE"/>
    <property type="match status" value="1"/>
</dbReference>
<dbReference type="InterPro" id="IPR038019">
    <property type="entry name" value="PRib_AMP_CycHydrolase_sf"/>
</dbReference>
<dbReference type="EC" id="3.6.1.31" evidence="15"/>
<keyword evidence="9 15" id="KW-0028">Amino-acid biosynthesis</keyword>
<dbReference type="NCBIfam" id="TIGR03188">
    <property type="entry name" value="histidine_hisI"/>
    <property type="match status" value="1"/>
</dbReference>
<evidence type="ECO:0000256" key="9">
    <source>
        <dbReference type="ARBA" id="ARBA00022605"/>
    </source>
</evidence>
<dbReference type="SUPFAM" id="SSF101386">
    <property type="entry name" value="all-alpha NTP pyrophosphatases"/>
    <property type="match status" value="1"/>
</dbReference>
<dbReference type="EMBL" id="JAGSND010000010">
    <property type="protein sequence ID" value="MBR0599089.1"/>
    <property type="molecule type" value="Genomic_DNA"/>
</dbReference>
<evidence type="ECO:0000256" key="5">
    <source>
        <dbReference type="ARBA" id="ARBA00005204"/>
    </source>
</evidence>
<comment type="pathway">
    <text evidence="4 15">Amino-acid biosynthesis; L-histidine biosynthesis; L-histidine from 5-phospho-alpha-D-ribose 1-diphosphate: step 3/9.</text>
</comment>
<evidence type="ECO:0000313" key="17">
    <source>
        <dbReference type="EMBL" id="MBR0599089.1"/>
    </source>
</evidence>
<keyword evidence="12 15" id="KW-0067">ATP-binding</keyword>
<evidence type="ECO:0000256" key="10">
    <source>
        <dbReference type="ARBA" id="ARBA00022741"/>
    </source>
</evidence>
<evidence type="ECO:0000256" key="7">
    <source>
        <dbReference type="ARBA" id="ARBA00008299"/>
    </source>
</evidence>
<comment type="similarity">
    <text evidence="6 15">In the C-terminal section; belongs to the PRA-PH family.</text>
</comment>
<dbReference type="FunFam" id="3.10.20.810:FF:000001">
    <property type="entry name" value="Histidine biosynthesis bifunctional protein HisIE"/>
    <property type="match status" value="1"/>
</dbReference>
<keyword evidence="8 15" id="KW-0963">Cytoplasm</keyword>
<feature type="region of interest" description="Phosphoribosyl-AMP cyclohydrolase" evidence="15">
    <location>
        <begin position="1"/>
        <end position="129"/>
    </location>
</feature>
<dbReference type="GO" id="GO:0005737">
    <property type="term" value="C:cytoplasm"/>
    <property type="evidence" value="ECO:0007669"/>
    <property type="project" value="UniProtKB-SubCell"/>
</dbReference>
<comment type="catalytic activity">
    <reaction evidence="2 15">
        <text>1-(5-phospho-beta-D-ribosyl)-ATP + H2O = 1-(5-phospho-beta-D-ribosyl)-5'-AMP + diphosphate + H(+)</text>
        <dbReference type="Rhea" id="RHEA:22828"/>
        <dbReference type="ChEBI" id="CHEBI:15377"/>
        <dbReference type="ChEBI" id="CHEBI:15378"/>
        <dbReference type="ChEBI" id="CHEBI:33019"/>
        <dbReference type="ChEBI" id="CHEBI:59457"/>
        <dbReference type="ChEBI" id="CHEBI:73183"/>
        <dbReference type="EC" id="3.6.1.31"/>
    </reaction>
</comment>
<evidence type="ECO:0000256" key="11">
    <source>
        <dbReference type="ARBA" id="ARBA00022801"/>
    </source>
</evidence>
<evidence type="ECO:0000256" key="4">
    <source>
        <dbReference type="ARBA" id="ARBA00005169"/>
    </source>
</evidence>
<keyword evidence="10 15" id="KW-0547">Nucleotide-binding</keyword>
<dbReference type="UniPathway" id="UPA00031">
    <property type="reaction ID" value="UER00007"/>
</dbReference>
<feature type="region of interest" description="Phosphoribosyl-ATP pyrophosphohydrolase" evidence="15">
    <location>
        <begin position="130"/>
        <end position="244"/>
    </location>
</feature>
<dbReference type="GO" id="GO:0004635">
    <property type="term" value="F:phosphoribosyl-AMP cyclohydrolase activity"/>
    <property type="evidence" value="ECO:0007669"/>
    <property type="project" value="UniProtKB-UniRule"/>
</dbReference>
<dbReference type="HAMAP" id="MF_01021">
    <property type="entry name" value="HisI"/>
    <property type="match status" value="1"/>
</dbReference>
<evidence type="ECO:0000256" key="1">
    <source>
        <dbReference type="ARBA" id="ARBA00000024"/>
    </source>
</evidence>
<feature type="domain" description="Phosphoribosyl-AMP cyclohydrolase" evidence="16">
    <location>
        <begin position="27"/>
        <end position="100"/>
    </location>
</feature>
<name>A0A8J7W283_9FIRM</name>
<evidence type="ECO:0000256" key="2">
    <source>
        <dbReference type="ARBA" id="ARBA00001460"/>
    </source>
</evidence>
<accession>A0A8J7W283</accession>
<dbReference type="InterPro" id="IPR021130">
    <property type="entry name" value="PRib-ATP_PPHydrolase-like"/>
</dbReference>
<comment type="caution">
    <text evidence="17">The sequence shown here is derived from an EMBL/GenBank/DDBJ whole genome shotgun (WGS) entry which is preliminary data.</text>
</comment>
<protein>
    <recommendedName>
        <fullName evidence="15">Histidine biosynthesis bifunctional protein HisIE</fullName>
    </recommendedName>
    <domain>
        <recommendedName>
            <fullName evidence="15">Phosphoribosyl-AMP cyclohydrolase</fullName>
            <shortName evidence="15">PRA-CH</shortName>
            <ecNumber evidence="15">3.5.4.19</ecNumber>
        </recommendedName>
    </domain>
    <domain>
        <recommendedName>
            <fullName evidence="15">Phosphoribosyl-ATP pyrophosphatase</fullName>
            <shortName evidence="15">PRA-PH</shortName>
            <ecNumber evidence="15">3.6.1.31</ecNumber>
        </recommendedName>
    </domain>
</protein>
<dbReference type="GO" id="GO:0004636">
    <property type="term" value="F:phosphoribosyl-ATP diphosphatase activity"/>
    <property type="evidence" value="ECO:0007669"/>
    <property type="project" value="UniProtKB-UniRule"/>
</dbReference>
<dbReference type="NCBIfam" id="NF002747">
    <property type="entry name" value="PRK02759.1"/>
    <property type="match status" value="1"/>
</dbReference>
<reference evidence="17" key="1">
    <citation type="submission" date="2021-04" db="EMBL/GenBank/DDBJ databases">
        <title>Sinoanaerobacter chloroacetimidivorans sp. nov., an obligate anaerobic bacterium isolated from anaerobic sludge.</title>
        <authorList>
            <person name="Bao Y."/>
        </authorList>
    </citation>
    <scope>NUCLEOTIDE SEQUENCE</scope>
    <source>
        <strain evidence="17">BAD-6</strain>
    </source>
</reference>
<keyword evidence="18" id="KW-1185">Reference proteome</keyword>
<dbReference type="InterPro" id="IPR023019">
    <property type="entry name" value="His_synth_HisIE"/>
</dbReference>
<dbReference type="PANTHER" id="PTHR42945">
    <property type="entry name" value="HISTIDINE BIOSYNTHESIS BIFUNCTIONAL PROTEIN"/>
    <property type="match status" value="1"/>
</dbReference>
<dbReference type="EC" id="3.5.4.19" evidence="15"/>
<dbReference type="InterPro" id="IPR026660">
    <property type="entry name" value="PRA-CH"/>
</dbReference>
<comment type="catalytic activity">
    <reaction evidence="1 15">
        <text>1-(5-phospho-beta-D-ribosyl)-5'-AMP + H2O = 1-(5-phospho-beta-D-ribosyl)-5-[(5-phospho-beta-D-ribosylamino)methylideneamino]imidazole-4-carboxamide</text>
        <dbReference type="Rhea" id="RHEA:20049"/>
        <dbReference type="ChEBI" id="CHEBI:15377"/>
        <dbReference type="ChEBI" id="CHEBI:58435"/>
        <dbReference type="ChEBI" id="CHEBI:59457"/>
        <dbReference type="EC" id="3.5.4.19"/>
    </reaction>
</comment>
<sequence length="244" mass="27591">MDLTKFFAKSPLIPAIIQEKRTNEVLMLAYMNEESLKKTLESGYTWFFSRSRNELWNKGATSGHFQKVVSITSDCDDDTLLILVEQTGPACHTGNHSCFYETGDIVKFDDTVPDKAENGEKALKTDDEALSDLYQVVLDRKATFTEGSYTCYLFEKGLDKILKKCGEECSEVLIAAKNLSSAADEARAKEAREDVKNEICDLLYHLTVLMAEQNIPLDDINQILKERSRKIGNLKKFHETDHSS</sequence>
<keyword evidence="11 15" id="KW-0378">Hydrolase</keyword>
<evidence type="ECO:0000256" key="6">
    <source>
        <dbReference type="ARBA" id="ARBA00007731"/>
    </source>
</evidence>
<evidence type="ECO:0000256" key="3">
    <source>
        <dbReference type="ARBA" id="ARBA00004496"/>
    </source>
</evidence>
<evidence type="ECO:0000256" key="12">
    <source>
        <dbReference type="ARBA" id="ARBA00022840"/>
    </source>
</evidence>
<evidence type="ECO:0000256" key="8">
    <source>
        <dbReference type="ARBA" id="ARBA00022490"/>
    </source>
</evidence>